<dbReference type="AlphaFoldDB" id="A0A917UPE4"/>
<keyword evidence="2" id="KW-1185">Reference proteome</keyword>
<protein>
    <submittedName>
        <fullName evidence="1">Uncharacterized protein</fullName>
    </submittedName>
</protein>
<evidence type="ECO:0000313" key="2">
    <source>
        <dbReference type="Proteomes" id="UP000625682"/>
    </source>
</evidence>
<evidence type="ECO:0000313" key="1">
    <source>
        <dbReference type="EMBL" id="GGJ72388.1"/>
    </source>
</evidence>
<reference evidence="1" key="2">
    <citation type="submission" date="2020-09" db="EMBL/GenBank/DDBJ databases">
        <authorList>
            <person name="Sun Q."/>
            <person name="Zhou Y."/>
        </authorList>
    </citation>
    <scope>NUCLEOTIDE SEQUENCE</scope>
    <source>
        <strain evidence="1">CGMCC 4.7272</strain>
    </source>
</reference>
<accession>A0A917UPE4</accession>
<name>A0A917UPE4_9ACTN</name>
<sequence>MTGVVYVYLRPGSGLEAFARDAVTWHWPNRIPDRLRQADLPATFLQQPDPVR</sequence>
<dbReference type="Proteomes" id="UP000625682">
    <property type="component" value="Unassembled WGS sequence"/>
</dbReference>
<gene>
    <name evidence="1" type="ORF">GCM10012282_81540</name>
</gene>
<dbReference type="EMBL" id="BMMU01000090">
    <property type="protein sequence ID" value="GGJ72388.1"/>
    <property type="molecule type" value="Genomic_DNA"/>
</dbReference>
<proteinExistence type="predicted"/>
<dbReference type="RefSeq" id="WP_189152422.1">
    <property type="nucleotide sequence ID" value="NZ_BAABER010000095.1"/>
</dbReference>
<comment type="caution">
    <text evidence="1">The sequence shown here is derived from an EMBL/GenBank/DDBJ whole genome shotgun (WGS) entry which is preliminary data.</text>
</comment>
<reference evidence="1" key="1">
    <citation type="journal article" date="2014" name="Int. J. Syst. Evol. Microbiol.">
        <title>Complete genome sequence of Corynebacterium casei LMG S-19264T (=DSM 44701T), isolated from a smear-ripened cheese.</title>
        <authorList>
            <consortium name="US DOE Joint Genome Institute (JGI-PGF)"/>
            <person name="Walter F."/>
            <person name="Albersmeier A."/>
            <person name="Kalinowski J."/>
            <person name="Ruckert C."/>
        </authorList>
    </citation>
    <scope>NUCLEOTIDE SEQUENCE</scope>
    <source>
        <strain evidence="1">CGMCC 4.7272</strain>
    </source>
</reference>
<organism evidence="1 2">
    <name type="scientific">Streptomyces lacrimifluminis</name>
    <dbReference type="NCBI Taxonomy" id="1500077"/>
    <lineage>
        <taxon>Bacteria</taxon>
        <taxon>Bacillati</taxon>
        <taxon>Actinomycetota</taxon>
        <taxon>Actinomycetes</taxon>
        <taxon>Kitasatosporales</taxon>
        <taxon>Streptomycetaceae</taxon>
        <taxon>Streptomyces</taxon>
    </lineage>
</organism>